<proteinExistence type="inferred from homology"/>
<comment type="subcellular location">
    <subcellularLocation>
        <location evidence="1">Membrane</location>
        <topology evidence="1">Single-pass membrane protein</topology>
    </subcellularLocation>
</comment>
<protein>
    <submittedName>
        <fullName evidence="8">Uncharacterized protein</fullName>
    </submittedName>
</protein>
<evidence type="ECO:0000256" key="7">
    <source>
        <dbReference type="SAM" id="SignalP"/>
    </source>
</evidence>
<reference evidence="8" key="2">
    <citation type="submission" date="2025-09" db="UniProtKB">
        <authorList>
            <consortium name="Ensembl"/>
        </authorList>
    </citation>
    <scope>IDENTIFICATION</scope>
</reference>
<keyword evidence="4 6" id="KW-0472">Membrane</keyword>
<keyword evidence="3 6" id="KW-1133">Transmembrane helix</keyword>
<feature type="chain" id="PRO_5035876062" evidence="7">
    <location>
        <begin position="19"/>
        <end position="87"/>
    </location>
</feature>
<dbReference type="Proteomes" id="UP000694389">
    <property type="component" value="Unassembled WGS sequence"/>
</dbReference>
<evidence type="ECO:0000256" key="4">
    <source>
        <dbReference type="ARBA" id="ARBA00023136"/>
    </source>
</evidence>
<evidence type="ECO:0000256" key="3">
    <source>
        <dbReference type="ARBA" id="ARBA00022989"/>
    </source>
</evidence>
<dbReference type="InterPro" id="IPR031627">
    <property type="entry name" value="PDZK1IP1/SMIM24"/>
</dbReference>
<dbReference type="Pfam" id="PF15807">
    <property type="entry name" value="MAP17"/>
    <property type="match status" value="1"/>
</dbReference>
<evidence type="ECO:0000256" key="6">
    <source>
        <dbReference type="SAM" id="Phobius"/>
    </source>
</evidence>
<accession>A0A8P4GAR9</accession>
<organism evidence="8 9">
    <name type="scientific">Dicentrarchus labrax</name>
    <name type="common">European seabass</name>
    <name type="synonym">Morone labrax</name>
    <dbReference type="NCBI Taxonomy" id="13489"/>
    <lineage>
        <taxon>Eukaryota</taxon>
        <taxon>Metazoa</taxon>
        <taxon>Chordata</taxon>
        <taxon>Craniata</taxon>
        <taxon>Vertebrata</taxon>
        <taxon>Euteleostomi</taxon>
        <taxon>Actinopterygii</taxon>
        <taxon>Neopterygii</taxon>
        <taxon>Teleostei</taxon>
        <taxon>Neoteleostei</taxon>
        <taxon>Acanthomorphata</taxon>
        <taxon>Eupercaria</taxon>
        <taxon>Moronidae</taxon>
        <taxon>Dicentrarchus</taxon>
    </lineage>
</organism>
<evidence type="ECO:0000313" key="8">
    <source>
        <dbReference type="Ensembl" id="ENSDLAP00005076091.1"/>
    </source>
</evidence>
<evidence type="ECO:0000313" key="9">
    <source>
        <dbReference type="Proteomes" id="UP000694389"/>
    </source>
</evidence>
<dbReference type="Ensembl" id="ENSDLAT00005083410.1">
    <property type="protein sequence ID" value="ENSDLAP00005076091.1"/>
    <property type="gene ID" value="ENSDLAG00005031010.1"/>
</dbReference>
<reference evidence="8" key="1">
    <citation type="submission" date="2025-08" db="UniProtKB">
        <authorList>
            <consortium name="Ensembl"/>
        </authorList>
    </citation>
    <scope>IDENTIFICATION</scope>
</reference>
<keyword evidence="2 6" id="KW-0812">Transmembrane</keyword>
<feature type="transmembrane region" description="Helical" evidence="6">
    <location>
        <begin position="28"/>
        <end position="46"/>
    </location>
</feature>
<keyword evidence="7" id="KW-0732">Signal</keyword>
<dbReference type="AlphaFoldDB" id="A0A8P4GAR9"/>
<comment type="similarity">
    <text evidence="5">Belongs to the PDZK1-interacting protein 1/SMIM24 family.</text>
</comment>
<dbReference type="GO" id="GO:0016020">
    <property type="term" value="C:membrane"/>
    <property type="evidence" value="ECO:0007669"/>
    <property type="project" value="UniProtKB-SubCell"/>
</dbReference>
<evidence type="ECO:0000256" key="5">
    <source>
        <dbReference type="ARBA" id="ARBA00049650"/>
    </source>
</evidence>
<evidence type="ECO:0000256" key="1">
    <source>
        <dbReference type="ARBA" id="ARBA00004167"/>
    </source>
</evidence>
<keyword evidence="9" id="KW-1185">Reference proteome</keyword>
<dbReference type="GeneTree" id="ENSGT00940000175684"/>
<evidence type="ECO:0000256" key="2">
    <source>
        <dbReference type="ARBA" id="ARBA00022692"/>
    </source>
</evidence>
<name>A0A8P4GAR9_DICLA</name>
<feature type="signal peptide" evidence="7">
    <location>
        <begin position="1"/>
        <end position="18"/>
    </location>
</feature>
<sequence length="87" mass="9705">MNLSFLVLCVLLSASCSANKVTLQPWLVALTAVVGFLFIVFTILIVRRLLRKNRLEGVCLPNHNWKLVPQERSLVTEGSGSCSTFRD</sequence>